<accession>A0A0C2NFM9</accession>
<name>A0A0C2NFM9_THEKT</name>
<evidence type="ECO:0000313" key="1">
    <source>
        <dbReference type="EMBL" id="KII75145.1"/>
    </source>
</evidence>
<sequence>MDLENEDSDHLFNEQLELKRWEWDLIPTFWAKHEFIFDHITQRTKIRVSTWEDIDYVNVSLQSTVSSVKNRNIKQSRTTPSFWVETGYRGFSEYTQNRATLTLNLGRFVDLFDSKRGYNTDQGTIIYSAASN</sequence>
<reference evidence="1 2" key="1">
    <citation type="journal article" date="2014" name="Genome Biol. Evol.">
        <title>The genome of the myxosporean Thelohanellus kitauei shows adaptations to nutrient acquisition within its fish host.</title>
        <authorList>
            <person name="Yang Y."/>
            <person name="Xiong J."/>
            <person name="Zhou Z."/>
            <person name="Huo F."/>
            <person name="Miao W."/>
            <person name="Ran C."/>
            <person name="Liu Y."/>
            <person name="Zhang J."/>
            <person name="Feng J."/>
            <person name="Wang M."/>
            <person name="Wang M."/>
            <person name="Wang L."/>
            <person name="Yao B."/>
        </authorList>
    </citation>
    <scope>NUCLEOTIDE SEQUENCE [LARGE SCALE GENOMIC DNA]</scope>
    <source>
        <strain evidence="1">Wuqing</strain>
    </source>
</reference>
<gene>
    <name evidence="1" type="ORF">RF11_10438</name>
</gene>
<organism evidence="1 2">
    <name type="scientific">Thelohanellus kitauei</name>
    <name type="common">Myxosporean</name>
    <dbReference type="NCBI Taxonomy" id="669202"/>
    <lineage>
        <taxon>Eukaryota</taxon>
        <taxon>Metazoa</taxon>
        <taxon>Cnidaria</taxon>
        <taxon>Myxozoa</taxon>
        <taxon>Myxosporea</taxon>
        <taxon>Bivalvulida</taxon>
        <taxon>Platysporina</taxon>
        <taxon>Myxobolidae</taxon>
        <taxon>Thelohanellus</taxon>
    </lineage>
</organism>
<keyword evidence="2" id="KW-1185">Reference proteome</keyword>
<dbReference type="Proteomes" id="UP000031668">
    <property type="component" value="Unassembled WGS sequence"/>
</dbReference>
<dbReference type="EMBL" id="JWZT01000019">
    <property type="protein sequence ID" value="KII75145.1"/>
    <property type="molecule type" value="Genomic_DNA"/>
</dbReference>
<evidence type="ECO:0000313" key="2">
    <source>
        <dbReference type="Proteomes" id="UP000031668"/>
    </source>
</evidence>
<comment type="caution">
    <text evidence="1">The sequence shown here is derived from an EMBL/GenBank/DDBJ whole genome shotgun (WGS) entry which is preliminary data.</text>
</comment>
<dbReference type="AlphaFoldDB" id="A0A0C2NFM9"/>
<protein>
    <submittedName>
        <fullName evidence="1">Uncharacterized protein</fullName>
    </submittedName>
</protein>
<proteinExistence type="predicted"/>